<evidence type="ECO:0000313" key="1">
    <source>
        <dbReference type="EMBL" id="HJB80644.1"/>
    </source>
</evidence>
<protein>
    <submittedName>
        <fullName evidence="1">Uncharacterized protein</fullName>
    </submittedName>
</protein>
<dbReference type="EMBL" id="DWXO01000066">
    <property type="protein sequence ID" value="HJB80644.1"/>
    <property type="molecule type" value="Genomic_DNA"/>
</dbReference>
<proteinExistence type="predicted"/>
<reference evidence="1" key="2">
    <citation type="submission" date="2021-04" db="EMBL/GenBank/DDBJ databases">
        <authorList>
            <person name="Gilroy R."/>
        </authorList>
    </citation>
    <scope>NUCLEOTIDE SEQUENCE</scope>
    <source>
        <strain evidence="1">CHK192-8294</strain>
    </source>
</reference>
<comment type="caution">
    <text evidence="1">The sequence shown here is derived from an EMBL/GenBank/DDBJ whole genome shotgun (WGS) entry which is preliminary data.</text>
</comment>
<dbReference type="Proteomes" id="UP000823921">
    <property type="component" value="Unassembled WGS sequence"/>
</dbReference>
<sequence length="176" mass="20357">MKDFLKQIELSLDHNLFLPALFCSLSLPDICAGLQSENGETDGAKYKAWYVKYAKRYCSSLLTETDCYQFRCRMLHNGSALLPRQGSRRIWFMERSSGNSQIICHDNLMQSGSETILQIDLQIFCRGMIKAVSEWFEQNADIEPIKSNYEKRFIHRRQNGLEPYIAIMNTPISVIC</sequence>
<name>A0A9D2SBE8_9FIRM</name>
<organism evidence="1 2">
    <name type="scientific">Candidatus Flavonifractor intestinigallinarum</name>
    <dbReference type="NCBI Taxonomy" id="2838586"/>
    <lineage>
        <taxon>Bacteria</taxon>
        <taxon>Bacillati</taxon>
        <taxon>Bacillota</taxon>
        <taxon>Clostridia</taxon>
        <taxon>Eubacteriales</taxon>
        <taxon>Oscillospiraceae</taxon>
        <taxon>Flavonifractor</taxon>
    </lineage>
</organism>
<dbReference type="AlphaFoldDB" id="A0A9D2SBE8"/>
<reference evidence="1" key="1">
    <citation type="journal article" date="2021" name="PeerJ">
        <title>Extensive microbial diversity within the chicken gut microbiome revealed by metagenomics and culture.</title>
        <authorList>
            <person name="Gilroy R."/>
            <person name="Ravi A."/>
            <person name="Getino M."/>
            <person name="Pursley I."/>
            <person name="Horton D.L."/>
            <person name="Alikhan N.F."/>
            <person name="Baker D."/>
            <person name="Gharbi K."/>
            <person name="Hall N."/>
            <person name="Watson M."/>
            <person name="Adriaenssens E.M."/>
            <person name="Foster-Nyarko E."/>
            <person name="Jarju S."/>
            <person name="Secka A."/>
            <person name="Antonio M."/>
            <person name="Oren A."/>
            <person name="Chaudhuri R.R."/>
            <person name="La Ragione R."/>
            <person name="Hildebrand F."/>
            <person name="Pallen M.J."/>
        </authorList>
    </citation>
    <scope>NUCLEOTIDE SEQUENCE</scope>
    <source>
        <strain evidence="1">CHK192-8294</strain>
    </source>
</reference>
<accession>A0A9D2SBE8</accession>
<evidence type="ECO:0000313" key="2">
    <source>
        <dbReference type="Proteomes" id="UP000823921"/>
    </source>
</evidence>
<gene>
    <name evidence="1" type="ORF">H9712_06645</name>
</gene>